<keyword evidence="8 9" id="KW-0807">Transducer</keyword>
<feature type="domain" description="G-protein coupled receptors family 1 profile" evidence="11">
    <location>
        <begin position="51"/>
        <end position="174"/>
    </location>
</feature>
<feature type="transmembrane region" description="Helical" evidence="10">
    <location>
        <begin position="71"/>
        <end position="98"/>
    </location>
</feature>
<comment type="caution">
    <text evidence="12">The sequence shown here is derived from an EMBL/GenBank/DDBJ whole genome shotgun (WGS) entry which is preliminary data.</text>
</comment>
<protein>
    <recommendedName>
        <fullName evidence="11">G-protein coupled receptors family 1 profile domain-containing protein</fullName>
    </recommendedName>
</protein>
<dbReference type="GO" id="GO:0004930">
    <property type="term" value="F:G protein-coupled receptor activity"/>
    <property type="evidence" value="ECO:0007669"/>
    <property type="project" value="UniProtKB-KW"/>
</dbReference>
<organism evidence="12 13">
    <name type="scientific">Ridgeia piscesae</name>
    <name type="common">Tubeworm</name>
    <dbReference type="NCBI Taxonomy" id="27915"/>
    <lineage>
        <taxon>Eukaryota</taxon>
        <taxon>Metazoa</taxon>
        <taxon>Spiralia</taxon>
        <taxon>Lophotrochozoa</taxon>
        <taxon>Annelida</taxon>
        <taxon>Polychaeta</taxon>
        <taxon>Sedentaria</taxon>
        <taxon>Canalipalpata</taxon>
        <taxon>Sabellida</taxon>
        <taxon>Siboglinidae</taxon>
        <taxon>Ridgeia</taxon>
    </lineage>
</organism>
<evidence type="ECO:0000313" key="12">
    <source>
        <dbReference type="EMBL" id="KAK2191852.1"/>
    </source>
</evidence>
<evidence type="ECO:0000256" key="5">
    <source>
        <dbReference type="ARBA" id="ARBA00023040"/>
    </source>
</evidence>
<evidence type="ECO:0000256" key="4">
    <source>
        <dbReference type="ARBA" id="ARBA00022989"/>
    </source>
</evidence>
<evidence type="ECO:0000256" key="2">
    <source>
        <dbReference type="ARBA" id="ARBA00022475"/>
    </source>
</evidence>
<evidence type="ECO:0000256" key="3">
    <source>
        <dbReference type="ARBA" id="ARBA00022692"/>
    </source>
</evidence>
<evidence type="ECO:0000259" key="11">
    <source>
        <dbReference type="PROSITE" id="PS50262"/>
    </source>
</evidence>
<comment type="subcellular location">
    <subcellularLocation>
        <location evidence="1">Cell membrane</location>
        <topology evidence="1">Multi-pass membrane protein</topology>
    </subcellularLocation>
</comment>
<evidence type="ECO:0000313" key="13">
    <source>
        <dbReference type="Proteomes" id="UP001209878"/>
    </source>
</evidence>
<dbReference type="InterPro" id="IPR017452">
    <property type="entry name" value="GPCR_Rhodpsn_7TM"/>
</dbReference>
<gene>
    <name evidence="12" type="ORF">NP493_44g10008</name>
</gene>
<evidence type="ECO:0000256" key="1">
    <source>
        <dbReference type="ARBA" id="ARBA00004651"/>
    </source>
</evidence>
<keyword evidence="3 9" id="KW-0812">Transmembrane</keyword>
<evidence type="ECO:0000256" key="10">
    <source>
        <dbReference type="SAM" id="Phobius"/>
    </source>
</evidence>
<sequence>MTGERRNFSEVDPGSNTSLWPGSPPLPAGVSAQCVFVLALFAVVILVSVVGNVVVLCVLCRYRRVGSLTNALVASLSVCDLVLTLTSVFAAGVVVVMATSRGRHGDGDAAGSACTLVATFNGVFGGLSTCVVCMIAADRYYAVVTLPRRRFTKATLCNAIAAAAVSVSVLYFPWHATDEADAAECPHLLGVANTSHRVALVARVVFYMTTCVVEMFFCAQFFKVRDVSANNSQVRNIHGLLNERHTLGCCVNYVDQHYTRCCKL</sequence>
<dbReference type="Proteomes" id="UP001209878">
    <property type="component" value="Unassembled WGS sequence"/>
</dbReference>
<dbReference type="SUPFAM" id="SSF81321">
    <property type="entry name" value="Family A G protein-coupled receptor-like"/>
    <property type="match status" value="1"/>
</dbReference>
<keyword evidence="6 10" id="KW-0472">Membrane</keyword>
<dbReference type="Gene3D" id="1.20.1070.10">
    <property type="entry name" value="Rhodopsin 7-helix transmembrane proteins"/>
    <property type="match status" value="1"/>
</dbReference>
<dbReference type="Pfam" id="PF00001">
    <property type="entry name" value="7tm_1"/>
    <property type="match status" value="1"/>
</dbReference>
<dbReference type="AlphaFoldDB" id="A0AAD9PC49"/>
<evidence type="ECO:0000256" key="7">
    <source>
        <dbReference type="ARBA" id="ARBA00023170"/>
    </source>
</evidence>
<dbReference type="PROSITE" id="PS00237">
    <property type="entry name" value="G_PROTEIN_RECEP_F1_1"/>
    <property type="match status" value="1"/>
</dbReference>
<feature type="transmembrane region" description="Helical" evidence="10">
    <location>
        <begin position="156"/>
        <end position="174"/>
    </location>
</feature>
<evidence type="ECO:0000256" key="9">
    <source>
        <dbReference type="RuleBase" id="RU000688"/>
    </source>
</evidence>
<feature type="transmembrane region" description="Helical" evidence="10">
    <location>
        <begin position="204"/>
        <end position="222"/>
    </location>
</feature>
<reference evidence="12" key="1">
    <citation type="journal article" date="2023" name="Mol. Biol. Evol.">
        <title>Third-Generation Sequencing Reveals the Adaptive Role of the Epigenome in Three Deep-Sea Polychaetes.</title>
        <authorList>
            <person name="Perez M."/>
            <person name="Aroh O."/>
            <person name="Sun Y."/>
            <person name="Lan Y."/>
            <person name="Juniper S.K."/>
            <person name="Young C.R."/>
            <person name="Angers B."/>
            <person name="Qian P.Y."/>
        </authorList>
    </citation>
    <scope>NUCLEOTIDE SEQUENCE</scope>
    <source>
        <strain evidence="12">R07B-5</strain>
    </source>
</reference>
<keyword evidence="5 9" id="KW-0297">G-protein coupled receptor</keyword>
<dbReference type="PANTHER" id="PTHR24248">
    <property type="entry name" value="ADRENERGIC RECEPTOR-RELATED G-PROTEIN COUPLED RECEPTOR"/>
    <property type="match status" value="1"/>
</dbReference>
<feature type="transmembrane region" description="Helical" evidence="10">
    <location>
        <begin position="30"/>
        <end position="59"/>
    </location>
</feature>
<proteinExistence type="inferred from homology"/>
<dbReference type="PROSITE" id="PS50262">
    <property type="entry name" value="G_PROTEIN_RECEP_F1_2"/>
    <property type="match status" value="1"/>
</dbReference>
<dbReference type="PRINTS" id="PR00237">
    <property type="entry name" value="GPCRRHODOPSN"/>
</dbReference>
<accession>A0AAD9PC49</accession>
<evidence type="ECO:0000256" key="8">
    <source>
        <dbReference type="ARBA" id="ARBA00023224"/>
    </source>
</evidence>
<feature type="transmembrane region" description="Helical" evidence="10">
    <location>
        <begin position="110"/>
        <end position="135"/>
    </location>
</feature>
<keyword evidence="13" id="KW-1185">Reference proteome</keyword>
<keyword evidence="7 9" id="KW-0675">Receptor</keyword>
<keyword evidence="2" id="KW-1003">Cell membrane</keyword>
<comment type="similarity">
    <text evidence="9">Belongs to the G-protein coupled receptor 1 family.</text>
</comment>
<dbReference type="EMBL" id="JAODUO010000044">
    <property type="protein sequence ID" value="KAK2191852.1"/>
    <property type="molecule type" value="Genomic_DNA"/>
</dbReference>
<keyword evidence="4 10" id="KW-1133">Transmembrane helix</keyword>
<evidence type="ECO:0000256" key="6">
    <source>
        <dbReference type="ARBA" id="ARBA00023136"/>
    </source>
</evidence>
<dbReference type="InterPro" id="IPR000276">
    <property type="entry name" value="GPCR_Rhodpsn"/>
</dbReference>
<name>A0AAD9PC49_RIDPI</name>
<dbReference type="GO" id="GO:0005886">
    <property type="term" value="C:plasma membrane"/>
    <property type="evidence" value="ECO:0007669"/>
    <property type="project" value="UniProtKB-SubCell"/>
</dbReference>